<name>U2LXE4_9FIRM</name>
<keyword evidence="3" id="KW-1185">Reference proteome</keyword>
<keyword evidence="1" id="KW-0812">Transmembrane</keyword>
<dbReference type="EMBL" id="AWVF01000256">
    <property type="protein sequence ID" value="ERJ94159.1"/>
    <property type="molecule type" value="Genomic_DNA"/>
</dbReference>
<keyword evidence="1" id="KW-1133">Transmembrane helix</keyword>
<proteinExistence type="predicted"/>
<sequence>MCNTVQDPAWRLCAVLLMESLNLTMCVAGNAARMSACRLYARSVCLYVVFLCNYMFFTNRKCDYSIFALIMK</sequence>
<keyword evidence="1" id="KW-0472">Membrane</keyword>
<comment type="caution">
    <text evidence="2">The sequence shown here is derived from an EMBL/GenBank/DDBJ whole genome shotgun (WGS) entry which is preliminary data.</text>
</comment>
<dbReference type="STRING" id="411473.RUMCAL_02094"/>
<feature type="transmembrane region" description="Helical" evidence="1">
    <location>
        <begin position="39"/>
        <end position="57"/>
    </location>
</feature>
<dbReference type="AlphaFoldDB" id="U2LXE4"/>
<dbReference type="HOGENOM" id="CLU_2719881_0_0_9"/>
<gene>
    <name evidence="2" type="ORF">RUMCAL_02094</name>
</gene>
<protein>
    <submittedName>
        <fullName evidence="2">Uncharacterized protein</fullName>
    </submittedName>
</protein>
<evidence type="ECO:0000256" key="1">
    <source>
        <dbReference type="SAM" id="Phobius"/>
    </source>
</evidence>
<feature type="transmembrane region" description="Helical" evidence="1">
    <location>
        <begin position="12"/>
        <end position="33"/>
    </location>
</feature>
<evidence type="ECO:0000313" key="3">
    <source>
        <dbReference type="Proteomes" id="UP000016662"/>
    </source>
</evidence>
<reference evidence="2 3" key="1">
    <citation type="submission" date="2013-07" db="EMBL/GenBank/DDBJ databases">
        <authorList>
            <person name="Weinstock G."/>
            <person name="Sodergren E."/>
            <person name="Wylie T."/>
            <person name="Fulton L."/>
            <person name="Fulton R."/>
            <person name="Fronick C."/>
            <person name="O'Laughlin M."/>
            <person name="Godfrey J."/>
            <person name="Miner T."/>
            <person name="Herter B."/>
            <person name="Appelbaum E."/>
            <person name="Cordes M."/>
            <person name="Lek S."/>
            <person name="Wollam A."/>
            <person name="Pepin K.H."/>
            <person name="Palsikar V.B."/>
            <person name="Mitreva M."/>
            <person name="Wilson R.K."/>
        </authorList>
    </citation>
    <scope>NUCLEOTIDE SEQUENCE [LARGE SCALE GENOMIC DNA]</scope>
    <source>
        <strain evidence="2 3">ATCC 27760</strain>
    </source>
</reference>
<evidence type="ECO:0000313" key="2">
    <source>
        <dbReference type="EMBL" id="ERJ94159.1"/>
    </source>
</evidence>
<dbReference type="Proteomes" id="UP000016662">
    <property type="component" value="Unassembled WGS sequence"/>
</dbReference>
<accession>U2LXE4</accession>
<organism evidence="2 3">
    <name type="scientific">Ruminococcus callidus ATCC 27760</name>
    <dbReference type="NCBI Taxonomy" id="411473"/>
    <lineage>
        <taxon>Bacteria</taxon>
        <taxon>Bacillati</taxon>
        <taxon>Bacillota</taxon>
        <taxon>Clostridia</taxon>
        <taxon>Eubacteriales</taxon>
        <taxon>Oscillospiraceae</taxon>
        <taxon>Ruminococcus</taxon>
    </lineage>
</organism>